<accession>A0A9R1TAM6</accession>
<evidence type="ECO:0000256" key="15">
    <source>
        <dbReference type="SAM" id="MobiDB-lite"/>
    </source>
</evidence>
<evidence type="ECO:0000256" key="7">
    <source>
        <dbReference type="ARBA" id="ARBA00022884"/>
    </source>
</evidence>
<evidence type="ECO:0000256" key="13">
    <source>
        <dbReference type="ARBA" id="ARBA00031609"/>
    </source>
</evidence>
<feature type="compositionally biased region" description="Low complexity" evidence="15">
    <location>
        <begin position="16"/>
        <end position="25"/>
    </location>
</feature>
<dbReference type="RefSeq" id="XP_011305905.1">
    <property type="nucleotide sequence ID" value="XM_011307603.1"/>
</dbReference>
<dbReference type="GO" id="GO:0006391">
    <property type="term" value="P:transcription initiation at mitochondrial promoter"/>
    <property type="evidence" value="ECO:0007669"/>
    <property type="project" value="TreeGrafter"/>
</dbReference>
<evidence type="ECO:0000256" key="2">
    <source>
        <dbReference type="ARBA" id="ARBA00018369"/>
    </source>
</evidence>
<comment type="subcellular location">
    <subcellularLocation>
        <location evidence="1">Mitochondrion</location>
    </subcellularLocation>
</comment>
<protein>
    <recommendedName>
        <fullName evidence="2">Dimethyladenosine transferase 2, mitochondrial</fullName>
    </recommendedName>
    <alternativeName>
        <fullName evidence="12">Mitochondrial 12S rRNA dimethylase 2</fullName>
    </alternativeName>
    <alternativeName>
        <fullName evidence="13">Mitochondrial transcription factor B2</fullName>
    </alternativeName>
    <alternativeName>
        <fullName evidence="14">S-adenosylmethionine-6-N', N'-adenosyl(rRNA) dimethyltransferase 2</fullName>
    </alternativeName>
</protein>
<organism evidence="16 17">
    <name type="scientific">Fopius arisanus</name>
    <dbReference type="NCBI Taxonomy" id="64838"/>
    <lineage>
        <taxon>Eukaryota</taxon>
        <taxon>Metazoa</taxon>
        <taxon>Ecdysozoa</taxon>
        <taxon>Arthropoda</taxon>
        <taxon>Hexapoda</taxon>
        <taxon>Insecta</taxon>
        <taxon>Pterygota</taxon>
        <taxon>Neoptera</taxon>
        <taxon>Endopterygota</taxon>
        <taxon>Hymenoptera</taxon>
        <taxon>Apocrita</taxon>
        <taxon>Ichneumonoidea</taxon>
        <taxon>Braconidae</taxon>
        <taxon>Opiinae</taxon>
        <taxon>Fopius</taxon>
    </lineage>
</organism>
<evidence type="ECO:0000313" key="17">
    <source>
        <dbReference type="RefSeq" id="XP_011305905.1"/>
    </source>
</evidence>
<keyword evidence="16" id="KW-1185">Reference proteome</keyword>
<evidence type="ECO:0000256" key="5">
    <source>
        <dbReference type="ARBA" id="ARBA00022679"/>
    </source>
</evidence>
<dbReference type="InterPro" id="IPR001737">
    <property type="entry name" value="KsgA/Erm"/>
</dbReference>
<feature type="region of interest" description="Disordered" evidence="15">
    <location>
        <begin position="16"/>
        <end position="38"/>
    </location>
</feature>
<keyword evidence="11" id="KW-0804">Transcription</keyword>
<dbReference type="PANTHER" id="PTHR11727:SF13">
    <property type="entry name" value="DIMETHYLADENOSINE TRANSFERASE 2, MITOCHONDRIAL"/>
    <property type="match status" value="1"/>
</dbReference>
<dbReference type="InterPro" id="IPR029063">
    <property type="entry name" value="SAM-dependent_MTases_sf"/>
</dbReference>
<name>A0A9R1TAM6_9HYME</name>
<dbReference type="SUPFAM" id="SSF53335">
    <property type="entry name" value="S-adenosyl-L-methionine-dependent methyltransferases"/>
    <property type="match status" value="1"/>
</dbReference>
<proteinExistence type="predicted"/>
<dbReference type="GO" id="GO:0034246">
    <property type="term" value="F:mitochondrial transcription factor activity"/>
    <property type="evidence" value="ECO:0007669"/>
    <property type="project" value="TreeGrafter"/>
</dbReference>
<dbReference type="GO" id="GO:0000179">
    <property type="term" value="F:rRNA (adenine-N6,N6-)-dimethyltransferase activity"/>
    <property type="evidence" value="ECO:0007669"/>
    <property type="project" value="TreeGrafter"/>
</dbReference>
<evidence type="ECO:0000256" key="3">
    <source>
        <dbReference type="ARBA" id="ARBA00022552"/>
    </source>
</evidence>
<dbReference type="PANTHER" id="PTHR11727">
    <property type="entry name" value="DIMETHYLADENOSINE TRANSFERASE"/>
    <property type="match status" value="1"/>
</dbReference>
<dbReference type="KEGG" id="fas:105268235"/>
<keyword evidence="7" id="KW-0694">RNA-binding</keyword>
<gene>
    <name evidence="17" type="primary">mtTFB2</name>
</gene>
<evidence type="ECO:0000256" key="14">
    <source>
        <dbReference type="ARBA" id="ARBA00032796"/>
    </source>
</evidence>
<evidence type="ECO:0000256" key="4">
    <source>
        <dbReference type="ARBA" id="ARBA00022603"/>
    </source>
</evidence>
<keyword evidence="6" id="KW-0949">S-adenosyl-L-methionine</keyword>
<keyword evidence="5 17" id="KW-0808">Transferase</keyword>
<keyword evidence="10" id="KW-0496">Mitochondrion</keyword>
<dbReference type="Gene3D" id="3.40.50.150">
    <property type="entry name" value="Vaccinia Virus protein VP39"/>
    <property type="match status" value="1"/>
</dbReference>
<evidence type="ECO:0000256" key="1">
    <source>
        <dbReference type="ARBA" id="ARBA00004173"/>
    </source>
</evidence>
<keyword evidence="8" id="KW-0809">Transit peptide</keyword>
<dbReference type="Proteomes" id="UP000694866">
    <property type="component" value="Unplaced"/>
</dbReference>
<keyword evidence="3" id="KW-0698">rRNA processing</keyword>
<dbReference type="CTD" id="41228"/>
<evidence type="ECO:0000256" key="8">
    <source>
        <dbReference type="ARBA" id="ARBA00022946"/>
    </source>
</evidence>
<evidence type="ECO:0000256" key="9">
    <source>
        <dbReference type="ARBA" id="ARBA00023015"/>
    </source>
</evidence>
<keyword evidence="9" id="KW-0805">Transcription regulation</keyword>
<evidence type="ECO:0000256" key="10">
    <source>
        <dbReference type="ARBA" id="ARBA00023128"/>
    </source>
</evidence>
<dbReference type="AlphaFoldDB" id="A0A9R1TAM6"/>
<dbReference type="GO" id="GO:0005759">
    <property type="term" value="C:mitochondrial matrix"/>
    <property type="evidence" value="ECO:0007669"/>
    <property type="project" value="TreeGrafter"/>
</dbReference>
<evidence type="ECO:0000256" key="6">
    <source>
        <dbReference type="ARBA" id="ARBA00022691"/>
    </source>
</evidence>
<evidence type="ECO:0000313" key="16">
    <source>
        <dbReference type="Proteomes" id="UP000694866"/>
    </source>
</evidence>
<sequence length="395" mass="46484">MLRRCFSLENRIVLSSSRQPSRSTSENAPKQKKNPQIPKDFPSEFALWDGSIANPQDLPFDVMRRTRNFTTLHLLDRDVSKEFSSLVIDQIPKENTFVAEMNPGLGLITRELLESGVSVVHAFEKFTEFMQWLHPLEGVYPGRLQVRHYNLATLAKTAFQDGKLNTKNMDKIFQGMRKKGWSESPSLTVVGSVANISFLYSLKWMLINQFLSDYGRAVLYVAVPPSISLAFIDDPKLKHFHRAKNVLLRTFFDFKKLGTLPRKAFFPWEPENHWRKRYVEYYKRDSEIMDVVKIETKEDFFSENFNHQDAIIFYYFLAIHMRKQNTRIIPLFEKWIPGCGPRLIREDYDIYSTFNELNSEELLHLFKIFKSWPEYETSPFINFVESIIQSRESEE</sequence>
<dbReference type="PIRSF" id="PIRSF027833">
    <property type="entry name" value="MtTFB2"/>
    <property type="match status" value="1"/>
</dbReference>
<reference evidence="17" key="1">
    <citation type="submission" date="2025-08" db="UniProtKB">
        <authorList>
            <consortium name="RefSeq"/>
        </authorList>
    </citation>
    <scope>IDENTIFICATION</scope>
    <source>
        <strain evidence="17">USDA-PBARC FA_bdor</strain>
        <tissue evidence="17">Whole organism</tissue>
    </source>
</reference>
<evidence type="ECO:0000256" key="12">
    <source>
        <dbReference type="ARBA" id="ARBA00029708"/>
    </source>
</evidence>
<dbReference type="GeneID" id="105268235"/>
<evidence type="ECO:0000256" key="11">
    <source>
        <dbReference type="ARBA" id="ARBA00023163"/>
    </source>
</evidence>
<dbReference type="OrthoDB" id="9895503at2759"/>
<dbReference type="GO" id="GO:0003723">
    <property type="term" value="F:RNA binding"/>
    <property type="evidence" value="ECO:0007669"/>
    <property type="project" value="UniProtKB-KW"/>
</dbReference>
<keyword evidence="4" id="KW-0489">Methyltransferase</keyword>